<organism evidence="3 4">
    <name type="scientific">Aeromonas bestiarum</name>
    <dbReference type="NCBI Taxonomy" id="105751"/>
    <lineage>
        <taxon>Bacteria</taxon>
        <taxon>Pseudomonadati</taxon>
        <taxon>Pseudomonadota</taxon>
        <taxon>Gammaproteobacteria</taxon>
        <taxon>Aeromonadales</taxon>
        <taxon>Aeromonadaceae</taxon>
        <taxon>Aeromonas</taxon>
    </lineage>
</organism>
<evidence type="ECO:0000259" key="2">
    <source>
        <dbReference type="Pfam" id="PF13808"/>
    </source>
</evidence>
<dbReference type="EMBL" id="JAOPLV010000034">
    <property type="protein sequence ID" value="MDM5142906.1"/>
    <property type="molecule type" value="Genomic_DNA"/>
</dbReference>
<proteinExistence type="predicted"/>
<feature type="domain" description="H repeat-associated protein N-terminal" evidence="2">
    <location>
        <begin position="4"/>
        <end position="91"/>
    </location>
</feature>
<evidence type="ECO:0000313" key="4">
    <source>
        <dbReference type="Proteomes" id="UP001168216"/>
    </source>
</evidence>
<dbReference type="GO" id="GO:0006313">
    <property type="term" value="P:DNA transposition"/>
    <property type="evidence" value="ECO:0007669"/>
    <property type="project" value="InterPro"/>
</dbReference>
<dbReference type="NCBIfam" id="NF033564">
    <property type="entry name" value="transpos_ISAs1"/>
    <property type="match status" value="1"/>
</dbReference>
<dbReference type="Pfam" id="PF01609">
    <property type="entry name" value="DDE_Tnp_1"/>
    <property type="match status" value="1"/>
</dbReference>
<feature type="domain" description="Transposase IS4-like" evidence="1">
    <location>
        <begin position="98"/>
        <end position="208"/>
    </location>
</feature>
<name>A0AAW7I3V8_9GAMM</name>
<dbReference type="InterPro" id="IPR047647">
    <property type="entry name" value="ISAs1_transpos"/>
</dbReference>
<dbReference type="Proteomes" id="UP001168216">
    <property type="component" value="Unassembled WGS sequence"/>
</dbReference>
<evidence type="ECO:0000313" key="3">
    <source>
        <dbReference type="EMBL" id="MDM5142906.1"/>
    </source>
</evidence>
<dbReference type="PANTHER" id="PTHR30298:SF0">
    <property type="entry name" value="PROTEIN YBFL-RELATED"/>
    <property type="match status" value="1"/>
</dbReference>
<dbReference type="InterPro" id="IPR051698">
    <property type="entry name" value="Transposase_11-like"/>
</dbReference>
<evidence type="ECO:0000259" key="1">
    <source>
        <dbReference type="Pfam" id="PF01609"/>
    </source>
</evidence>
<reference evidence="3" key="1">
    <citation type="submission" date="2023-08" db="EMBL/GenBank/DDBJ databases">
        <title>WGS of Aeromonas isolates.</title>
        <authorList>
            <person name="Lee H."/>
        </authorList>
    </citation>
    <scope>NUCLEOTIDE SEQUENCE</scope>
    <source>
        <strain evidence="3">SL22</strain>
    </source>
</reference>
<comment type="caution">
    <text evidence="3">The sequence shown here is derived from an EMBL/GenBank/DDBJ whole genome shotgun (WGS) entry which is preliminary data.</text>
</comment>
<dbReference type="GO" id="GO:0003677">
    <property type="term" value="F:DNA binding"/>
    <property type="evidence" value="ECO:0007669"/>
    <property type="project" value="InterPro"/>
</dbReference>
<dbReference type="InterPro" id="IPR002559">
    <property type="entry name" value="Transposase_11"/>
</dbReference>
<dbReference type="PANTHER" id="PTHR30298">
    <property type="entry name" value="H REPEAT-ASSOCIATED PREDICTED TRANSPOSASE"/>
    <property type="match status" value="1"/>
</dbReference>
<dbReference type="AlphaFoldDB" id="A0AAW7I3V8"/>
<gene>
    <name evidence="3" type="ORF">OB959_24490</name>
</gene>
<sequence>MTLIEHLTLVEETRSEINRKHNLVDVMFLVISAIMSGAEGWNDIETYGDSKIDWLRQHRPFANGIPRRHTVARILRCIVIDTLLEALLCWVNEQRTHQGKPIIAFDGKVLRGSFRGNAKDALQLVTAYDTENGLVLSQKATPNKKGEIETVKDMLDILELKGAVVTLDALHCQRETLEKISEKKAHVVVQVKNNQPKLYQAVQSQFQSLFDAQKEKIVVEHKESGH</sequence>
<feature type="non-terminal residue" evidence="3">
    <location>
        <position position="226"/>
    </location>
</feature>
<dbReference type="GO" id="GO:0004803">
    <property type="term" value="F:transposase activity"/>
    <property type="evidence" value="ECO:0007669"/>
    <property type="project" value="InterPro"/>
</dbReference>
<dbReference type="InterPro" id="IPR032806">
    <property type="entry name" value="YbfD_N"/>
</dbReference>
<protein>
    <submittedName>
        <fullName evidence="3">ISAs1 family transposase</fullName>
    </submittedName>
</protein>
<accession>A0AAW7I3V8</accession>
<dbReference type="Pfam" id="PF13808">
    <property type="entry name" value="DDE_Tnp_1_assoc"/>
    <property type="match status" value="1"/>
</dbReference>